<dbReference type="NCBIfam" id="TIGR02436">
    <property type="entry name" value="four helix bundle protein"/>
    <property type="match status" value="1"/>
</dbReference>
<name>A0A2M7XC69_9BACT</name>
<protein>
    <recommendedName>
        <fullName evidence="3">Four helix bundle protein</fullName>
    </recommendedName>
</protein>
<dbReference type="PANTHER" id="PTHR38471">
    <property type="entry name" value="FOUR HELIX BUNDLE PROTEIN"/>
    <property type="match status" value="1"/>
</dbReference>
<dbReference type="SUPFAM" id="SSF158446">
    <property type="entry name" value="IVS-encoded protein-like"/>
    <property type="match status" value="1"/>
</dbReference>
<reference evidence="2" key="1">
    <citation type="submission" date="2017-09" db="EMBL/GenBank/DDBJ databases">
        <title>Depth-based differentiation of microbial function through sediment-hosted aquifers and enrichment of novel symbionts in the deep terrestrial subsurface.</title>
        <authorList>
            <person name="Probst A.J."/>
            <person name="Ladd B."/>
            <person name="Jarett J.K."/>
            <person name="Geller-Mcgrath D.E."/>
            <person name="Sieber C.M.K."/>
            <person name="Emerson J.B."/>
            <person name="Anantharaman K."/>
            <person name="Thomas B.C."/>
            <person name="Malmstrom R."/>
            <person name="Stieglmeier M."/>
            <person name="Klingl A."/>
            <person name="Woyke T."/>
            <person name="Ryan C.M."/>
            <person name="Banfield J.F."/>
        </authorList>
    </citation>
    <scope>NUCLEOTIDE SEQUENCE [LARGE SCALE GENOMIC DNA]</scope>
</reference>
<dbReference type="Pfam" id="PF05635">
    <property type="entry name" value="23S_rRNA_IVP"/>
    <property type="match status" value="1"/>
</dbReference>
<organism evidence="1 2">
    <name type="scientific">Candidatus Uhrbacteria bacterium CG_4_9_14_3_um_filter_50_9</name>
    <dbReference type="NCBI Taxonomy" id="1975035"/>
    <lineage>
        <taxon>Bacteria</taxon>
        <taxon>Candidatus Uhriibacteriota</taxon>
    </lineage>
</organism>
<evidence type="ECO:0000313" key="1">
    <source>
        <dbReference type="EMBL" id="PJA45487.1"/>
    </source>
</evidence>
<gene>
    <name evidence="1" type="ORF">CO174_02975</name>
</gene>
<comment type="caution">
    <text evidence="1">The sequence shown here is derived from an EMBL/GenBank/DDBJ whole genome shotgun (WGS) entry which is preliminary data.</text>
</comment>
<dbReference type="Gene3D" id="1.20.1440.60">
    <property type="entry name" value="23S rRNA-intervening sequence"/>
    <property type="match status" value="1"/>
</dbReference>
<proteinExistence type="predicted"/>
<evidence type="ECO:0000313" key="2">
    <source>
        <dbReference type="Proteomes" id="UP000229385"/>
    </source>
</evidence>
<dbReference type="EMBL" id="PFWU01000035">
    <property type="protein sequence ID" value="PJA45487.1"/>
    <property type="molecule type" value="Genomic_DNA"/>
</dbReference>
<dbReference type="CDD" id="cd16377">
    <property type="entry name" value="23S_rRNA_IVP_like"/>
    <property type="match status" value="1"/>
</dbReference>
<accession>A0A2M7XC69</accession>
<dbReference type="InterPro" id="IPR012657">
    <property type="entry name" value="23S_rRNA-intervening_sequence"/>
</dbReference>
<dbReference type="PANTHER" id="PTHR38471:SF2">
    <property type="entry name" value="FOUR HELIX BUNDLE PROTEIN"/>
    <property type="match status" value="1"/>
</dbReference>
<sequence>MRDLSYRNLMVWQRAMELVEEIYLITKQFPADEKFGLTSQMRRAVVSIPSNIAEGKLKGTVKEYRRFLLHAFGSGAELETQIEIVARLRYATPEDLKTSFMLLDQVMRMLNTLIRRLES</sequence>
<evidence type="ECO:0008006" key="3">
    <source>
        <dbReference type="Google" id="ProtNLM"/>
    </source>
</evidence>
<dbReference type="Proteomes" id="UP000229385">
    <property type="component" value="Unassembled WGS sequence"/>
</dbReference>
<dbReference type="InterPro" id="IPR036583">
    <property type="entry name" value="23S_rRNA_IVS_sf"/>
</dbReference>
<dbReference type="AlphaFoldDB" id="A0A2M7XC69"/>